<evidence type="ECO:0000256" key="2">
    <source>
        <dbReference type="SAM" id="SignalP"/>
    </source>
</evidence>
<dbReference type="AlphaFoldDB" id="A0A6J5F7V5"/>
<protein>
    <recommendedName>
        <fullName evidence="3">Transglycosylase SLT domain-containing protein</fullName>
    </recommendedName>
</protein>
<sequence>MLVILRIILLLLITFPATAQAVEGVSRYVIALSRECAEDVHPLTIAYLVSVESRNNPLAIHVNGDHRLPRQPATMREAREAIQWLDKNGLNYDVGYGQVNSGNFRRLGLSGVQLLDGCTNLRAVAQILDDCYTRAVQVVGEGQAALRRAISCYNTGSQRRGFVNGYVARVVAVARLKVPALLVAPNSSNAHIASDESEDSLDLRAETSLNSTHARQLSESSRASPPPIGAGEPGATGRVGTGDFSQSEEGAYMSSRDPE</sequence>
<proteinExistence type="predicted"/>
<dbReference type="Pfam" id="PF01464">
    <property type="entry name" value="SLT"/>
    <property type="match status" value="1"/>
</dbReference>
<keyword evidence="5" id="KW-1185">Reference proteome</keyword>
<dbReference type="InterPro" id="IPR023346">
    <property type="entry name" value="Lysozyme-like_dom_sf"/>
</dbReference>
<gene>
    <name evidence="4" type="ORF">LMG29542_08271</name>
</gene>
<organism evidence="4 5">
    <name type="scientific">Paraburkholderia humisilvae</name>
    <dbReference type="NCBI Taxonomy" id="627669"/>
    <lineage>
        <taxon>Bacteria</taxon>
        <taxon>Pseudomonadati</taxon>
        <taxon>Pseudomonadota</taxon>
        <taxon>Betaproteobacteria</taxon>
        <taxon>Burkholderiales</taxon>
        <taxon>Burkholderiaceae</taxon>
        <taxon>Paraburkholderia</taxon>
    </lineage>
</organism>
<evidence type="ECO:0000313" key="5">
    <source>
        <dbReference type="Proteomes" id="UP000494363"/>
    </source>
</evidence>
<evidence type="ECO:0000256" key="1">
    <source>
        <dbReference type="SAM" id="MobiDB-lite"/>
    </source>
</evidence>
<feature type="signal peptide" evidence="2">
    <location>
        <begin position="1"/>
        <end position="21"/>
    </location>
</feature>
<dbReference type="SUPFAM" id="SSF53955">
    <property type="entry name" value="Lysozyme-like"/>
    <property type="match status" value="1"/>
</dbReference>
<feature type="region of interest" description="Disordered" evidence="1">
    <location>
        <begin position="208"/>
        <end position="259"/>
    </location>
</feature>
<feature type="compositionally biased region" description="Gly residues" evidence="1">
    <location>
        <begin position="231"/>
        <end position="240"/>
    </location>
</feature>
<accession>A0A6J5F7V5</accession>
<dbReference type="EMBL" id="CADIKH010000195">
    <property type="protein sequence ID" value="CAB3774889.1"/>
    <property type="molecule type" value="Genomic_DNA"/>
</dbReference>
<dbReference type="Gene3D" id="1.10.530.10">
    <property type="match status" value="1"/>
</dbReference>
<reference evidence="4 5" key="1">
    <citation type="submission" date="2020-04" db="EMBL/GenBank/DDBJ databases">
        <authorList>
            <person name="De Canck E."/>
        </authorList>
    </citation>
    <scope>NUCLEOTIDE SEQUENCE [LARGE SCALE GENOMIC DNA]</scope>
    <source>
        <strain evidence="4 5">LMG 29542</strain>
    </source>
</reference>
<dbReference type="InterPro" id="IPR008258">
    <property type="entry name" value="Transglycosylase_SLT_dom_1"/>
</dbReference>
<keyword evidence="2" id="KW-0732">Signal</keyword>
<feature type="chain" id="PRO_5027092980" description="Transglycosylase SLT domain-containing protein" evidence="2">
    <location>
        <begin position="22"/>
        <end position="259"/>
    </location>
</feature>
<feature type="compositionally biased region" description="Polar residues" evidence="1">
    <location>
        <begin position="208"/>
        <end position="223"/>
    </location>
</feature>
<name>A0A6J5F7V5_9BURK</name>
<evidence type="ECO:0000259" key="3">
    <source>
        <dbReference type="Pfam" id="PF01464"/>
    </source>
</evidence>
<evidence type="ECO:0000313" key="4">
    <source>
        <dbReference type="EMBL" id="CAB3774889.1"/>
    </source>
</evidence>
<dbReference type="Proteomes" id="UP000494363">
    <property type="component" value="Unassembled WGS sequence"/>
</dbReference>
<dbReference type="CDD" id="cd16892">
    <property type="entry name" value="LT_VirB1-like"/>
    <property type="match status" value="1"/>
</dbReference>
<feature type="domain" description="Transglycosylase SLT" evidence="3">
    <location>
        <begin position="34"/>
        <end position="162"/>
    </location>
</feature>